<evidence type="ECO:0000256" key="5">
    <source>
        <dbReference type="PROSITE-ProRule" id="PRU00335"/>
    </source>
</evidence>
<reference evidence="8" key="1">
    <citation type="submission" date="2016-10" db="EMBL/GenBank/DDBJ databases">
        <authorList>
            <person name="Varghese N."/>
            <person name="Submissions S."/>
        </authorList>
    </citation>
    <scope>NUCLEOTIDE SEQUENCE [LARGE SCALE GENOMIC DNA]</scope>
    <source>
        <strain evidence="8">DSM 40318</strain>
    </source>
</reference>
<dbReference type="InterPro" id="IPR009057">
    <property type="entry name" value="Homeodomain-like_sf"/>
</dbReference>
<dbReference type="SUPFAM" id="SSF48498">
    <property type="entry name" value="Tetracyclin repressor-like, C-terminal domain"/>
    <property type="match status" value="1"/>
</dbReference>
<evidence type="ECO:0000259" key="6">
    <source>
        <dbReference type="PROSITE" id="PS50977"/>
    </source>
</evidence>
<organism evidence="7 8">
    <name type="scientific">Streptomyces melanosporofaciens</name>
    <dbReference type="NCBI Taxonomy" id="67327"/>
    <lineage>
        <taxon>Bacteria</taxon>
        <taxon>Bacillati</taxon>
        <taxon>Actinomycetota</taxon>
        <taxon>Actinomycetes</taxon>
        <taxon>Kitasatosporales</taxon>
        <taxon>Streptomycetaceae</taxon>
        <taxon>Streptomyces</taxon>
        <taxon>Streptomyces violaceusniger group</taxon>
    </lineage>
</organism>
<evidence type="ECO:0000256" key="3">
    <source>
        <dbReference type="ARBA" id="ARBA00023125"/>
    </source>
</evidence>
<dbReference type="InterPro" id="IPR001647">
    <property type="entry name" value="HTH_TetR"/>
</dbReference>
<feature type="DNA-binding region" description="H-T-H motif" evidence="5">
    <location>
        <begin position="37"/>
        <end position="56"/>
    </location>
</feature>
<dbReference type="GO" id="GO:0003700">
    <property type="term" value="F:DNA-binding transcription factor activity"/>
    <property type="evidence" value="ECO:0007669"/>
    <property type="project" value="TreeGrafter"/>
</dbReference>
<accession>A0A1H4KKC5</accession>
<evidence type="ECO:0000256" key="4">
    <source>
        <dbReference type="ARBA" id="ARBA00023163"/>
    </source>
</evidence>
<dbReference type="Gene3D" id="1.10.357.10">
    <property type="entry name" value="Tetracycline Repressor, domain 2"/>
    <property type="match status" value="1"/>
</dbReference>
<evidence type="ECO:0000313" key="8">
    <source>
        <dbReference type="Proteomes" id="UP000198609"/>
    </source>
</evidence>
<dbReference type="GO" id="GO:0000976">
    <property type="term" value="F:transcription cis-regulatory region binding"/>
    <property type="evidence" value="ECO:0007669"/>
    <property type="project" value="TreeGrafter"/>
</dbReference>
<dbReference type="EMBL" id="FNST01000002">
    <property type="protein sequence ID" value="SEB58352.1"/>
    <property type="molecule type" value="Genomic_DNA"/>
</dbReference>
<dbReference type="SUPFAM" id="SSF46689">
    <property type="entry name" value="Homeodomain-like"/>
    <property type="match status" value="1"/>
</dbReference>
<dbReference type="InterPro" id="IPR036271">
    <property type="entry name" value="Tet_transcr_reg_TetR-rel_C_sf"/>
</dbReference>
<keyword evidence="1" id="KW-0678">Repressor</keyword>
<proteinExistence type="predicted"/>
<dbReference type="Pfam" id="PF00440">
    <property type="entry name" value="TetR_N"/>
    <property type="match status" value="1"/>
</dbReference>
<feature type="domain" description="HTH tetR-type" evidence="6">
    <location>
        <begin position="14"/>
        <end position="74"/>
    </location>
</feature>
<dbReference type="PRINTS" id="PR00455">
    <property type="entry name" value="HTHTETR"/>
</dbReference>
<dbReference type="Proteomes" id="UP000198609">
    <property type="component" value="Unassembled WGS sequence"/>
</dbReference>
<gene>
    <name evidence="7" type="ORF">SAMN04490356_0751</name>
</gene>
<sequence>MSELRRRGPYARTRERRATIAQATLAQVVEHGHRSVTTLGVAKRAGISEAGLLYHFPSKEALLVAALALFDEQEMSLLGPGESVAAAPALAVDGVRRTNIVHLYASLLGEASNPEHPAHGYFKERWRLSRARLAQDISLLQEAGEVGPAVDPEQAAALIIAAWDGLQNHWLVDPSFDIGAQLGALIDAVLLRSSSEHRGGTRRVTP</sequence>
<dbReference type="PANTHER" id="PTHR30055:SF234">
    <property type="entry name" value="HTH-TYPE TRANSCRIPTIONAL REGULATOR BETI"/>
    <property type="match status" value="1"/>
</dbReference>
<dbReference type="RefSeq" id="WP_167746297.1">
    <property type="nucleotide sequence ID" value="NZ_FNST01000002.1"/>
</dbReference>
<dbReference type="PANTHER" id="PTHR30055">
    <property type="entry name" value="HTH-TYPE TRANSCRIPTIONAL REGULATOR RUTR"/>
    <property type="match status" value="1"/>
</dbReference>
<dbReference type="InterPro" id="IPR050109">
    <property type="entry name" value="HTH-type_TetR-like_transc_reg"/>
</dbReference>
<dbReference type="InterPro" id="IPR039538">
    <property type="entry name" value="BetI_C"/>
</dbReference>
<keyword evidence="8" id="KW-1185">Reference proteome</keyword>
<keyword evidence="4" id="KW-0804">Transcription</keyword>
<evidence type="ECO:0000256" key="1">
    <source>
        <dbReference type="ARBA" id="ARBA00022491"/>
    </source>
</evidence>
<keyword evidence="2" id="KW-0805">Transcription regulation</keyword>
<evidence type="ECO:0000256" key="2">
    <source>
        <dbReference type="ARBA" id="ARBA00023015"/>
    </source>
</evidence>
<dbReference type="Pfam" id="PF13977">
    <property type="entry name" value="TetR_C_6"/>
    <property type="match status" value="1"/>
</dbReference>
<dbReference type="AlphaFoldDB" id="A0A1H4KKC5"/>
<protein>
    <submittedName>
        <fullName evidence="7">DNA-binding transcriptional regulator, AcrR family</fullName>
    </submittedName>
</protein>
<name>A0A1H4KKC5_STRMJ</name>
<evidence type="ECO:0000313" key="7">
    <source>
        <dbReference type="EMBL" id="SEB58352.1"/>
    </source>
</evidence>
<keyword evidence="3 5" id="KW-0238">DNA-binding</keyword>
<dbReference type="PROSITE" id="PS50977">
    <property type="entry name" value="HTH_TETR_2"/>
    <property type="match status" value="1"/>
</dbReference>